<feature type="compositionally biased region" description="Basic and acidic residues" evidence="1">
    <location>
        <begin position="46"/>
        <end position="55"/>
    </location>
</feature>
<organism evidence="2 3">
    <name type="scientific">Aspergillus sclerotiicarbonarius (strain CBS 121057 / IBT 28362)</name>
    <dbReference type="NCBI Taxonomy" id="1448318"/>
    <lineage>
        <taxon>Eukaryota</taxon>
        <taxon>Fungi</taxon>
        <taxon>Dikarya</taxon>
        <taxon>Ascomycota</taxon>
        <taxon>Pezizomycotina</taxon>
        <taxon>Eurotiomycetes</taxon>
        <taxon>Eurotiomycetidae</taxon>
        <taxon>Eurotiales</taxon>
        <taxon>Aspergillaceae</taxon>
        <taxon>Aspergillus</taxon>
        <taxon>Aspergillus subgen. Circumdati</taxon>
    </lineage>
</organism>
<feature type="region of interest" description="Disordered" evidence="1">
    <location>
        <begin position="23"/>
        <end position="174"/>
    </location>
</feature>
<feature type="compositionally biased region" description="Basic and acidic residues" evidence="1">
    <location>
        <begin position="71"/>
        <end position="83"/>
    </location>
</feature>
<dbReference type="Proteomes" id="UP000248423">
    <property type="component" value="Unassembled WGS sequence"/>
</dbReference>
<dbReference type="AlphaFoldDB" id="A0A319F3L7"/>
<protein>
    <submittedName>
        <fullName evidence="2">Uncharacterized protein</fullName>
    </submittedName>
</protein>
<keyword evidence="3" id="KW-1185">Reference proteome</keyword>
<dbReference type="STRING" id="1448318.A0A319F3L7"/>
<dbReference type="OrthoDB" id="4498621at2759"/>
<gene>
    <name evidence="2" type="ORF">BO78DRAFT_414883</name>
</gene>
<proteinExistence type="predicted"/>
<evidence type="ECO:0000313" key="3">
    <source>
        <dbReference type="Proteomes" id="UP000248423"/>
    </source>
</evidence>
<sequence>MASGPSSSFNVIAFSEPTNGASLLAKSSHATEPAEETKPTPDPNFDEAKHTDETKSAQQAPDTANAVPKESAAEPRVGDKRAYESTPAPVDTDKTGVENATEPAPKKQKTYPEDAGAQHGSSAPTAAKNIKRGQATNGDKKKGGRPKKVKATVKRDLPTDGIGSRTRSRTKVAS</sequence>
<name>A0A319F3L7_ASPSB</name>
<accession>A0A319F3L7</accession>
<dbReference type="EMBL" id="KZ826323">
    <property type="protein sequence ID" value="PYI10119.1"/>
    <property type="molecule type" value="Genomic_DNA"/>
</dbReference>
<reference evidence="2 3" key="1">
    <citation type="submission" date="2018-02" db="EMBL/GenBank/DDBJ databases">
        <title>The genomes of Aspergillus section Nigri reveals drivers in fungal speciation.</title>
        <authorList>
            <consortium name="DOE Joint Genome Institute"/>
            <person name="Vesth T.C."/>
            <person name="Nybo J."/>
            <person name="Theobald S."/>
            <person name="Brandl J."/>
            <person name="Frisvad J.C."/>
            <person name="Nielsen K.F."/>
            <person name="Lyhne E.K."/>
            <person name="Kogle M.E."/>
            <person name="Kuo A."/>
            <person name="Riley R."/>
            <person name="Clum A."/>
            <person name="Nolan M."/>
            <person name="Lipzen A."/>
            <person name="Salamov A."/>
            <person name="Henrissat B."/>
            <person name="Wiebenga A."/>
            <person name="De vries R.P."/>
            <person name="Grigoriev I.V."/>
            <person name="Mortensen U.H."/>
            <person name="Andersen M.R."/>
            <person name="Baker S.E."/>
        </authorList>
    </citation>
    <scope>NUCLEOTIDE SEQUENCE [LARGE SCALE GENOMIC DNA]</scope>
    <source>
        <strain evidence="2 3">CBS 121057</strain>
    </source>
</reference>
<evidence type="ECO:0000256" key="1">
    <source>
        <dbReference type="SAM" id="MobiDB-lite"/>
    </source>
</evidence>
<dbReference type="VEuPathDB" id="FungiDB:BO78DRAFT_414883"/>
<feature type="compositionally biased region" description="Basic residues" evidence="1">
    <location>
        <begin position="142"/>
        <end position="152"/>
    </location>
</feature>
<evidence type="ECO:0000313" key="2">
    <source>
        <dbReference type="EMBL" id="PYI10119.1"/>
    </source>
</evidence>